<dbReference type="RefSeq" id="XP_021337299.1">
    <property type="nucleotide sequence ID" value="XM_021481589.1"/>
</dbReference>
<keyword evidence="8" id="KW-1185">Reference proteome</keyword>
<dbReference type="InterPro" id="IPR007014">
    <property type="entry name" value="FUN14"/>
</dbReference>
<reference evidence="7 8" key="1">
    <citation type="journal article" date="2012" name="Nucleic Acids Res.">
        <title>Sequencing of the smallest Apicomplexan genome from the human pathogen Babesia microti.</title>
        <authorList>
            <person name="Cornillot E."/>
            <person name="Hadj-Kaddour K."/>
            <person name="Dassouli A."/>
            <person name="Noel B."/>
            <person name="Ranwez V."/>
            <person name="Vacherie B."/>
            <person name="Augagneur Y."/>
            <person name="Bres V."/>
            <person name="Duclos A."/>
            <person name="Randazzo S."/>
            <person name="Carcy B."/>
            <person name="Debierre-Grockiego F."/>
            <person name="Delbecq S."/>
            <person name="Moubri-Menage K."/>
            <person name="Shams-Eldin H."/>
            <person name="Usmani-Brown S."/>
            <person name="Bringaud F."/>
            <person name="Wincker P."/>
            <person name="Vivares C.P."/>
            <person name="Schwarz R.T."/>
            <person name="Schetters T.P."/>
            <person name="Krause P.J."/>
            <person name="Gorenflot A."/>
            <person name="Berry V."/>
            <person name="Barbe V."/>
            <person name="Ben Mamoun C."/>
        </authorList>
    </citation>
    <scope>NUCLEOTIDE SEQUENCE [LARGE SCALE GENOMIC DNA]</scope>
    <source>
        <strain evidence="7 8">RI</strain>
    </source>
</reference>
<proteinExistence type="inferred from homology"/>
<dbReference type="GeneID" id="24423204"/>
<protein>
    <submittedName>
        <fullName evidence="7">Uncharacterized protein</fullName>
    </submittedName>
</protein>
<evidence type="ECO:0000313" key="8">
    <source>
        <dbReference type="Proteomes" id="UP000002899"/>
    </source>
</evidence>
<keyword evidence="4 6" id="KW-1133">Transmembrane helix</keyword>
<evidence type="ECO:0000256" key="4">
    <source>
        <dbReference type="ARBA" id="ARBA00022989"/>
    </source>
</evidence>
<evidence type="ECO:0000256" key="5">
    <source>
        <dbReference type="ARBA" id="ARBA00023136"/>
    </source>
</evidence>
<dbReference type="Proteomes" id="UP000002899">
    <property type="component" value="Chromosome I"/>
</dbReference>
<gene>
    <name evidence="7" type="ORF">BMR1_01G00620</name>
</gene>
<feature type="transmembrane region" description="Helical" evidence="6">
    <location>
        <begin position="170"/>
        <end position="187"/>
    </location>
</feature>
<keyword evidence="3 6" id="KW-0812">Transmembrane</keyword>
<evidence type="ECO:0000256" key="3">
    <source>
        <dbReference type="ARBA" id="ARBA00022692"/>
    </source>
</evidence>
<evidence type="ECO:0000256" key="2">
    <source>
        <dbReference type="ARBA" id="ARBA00009160"/>
    </source>
</evidence>
<dbReference type="Pfam" id="PF04930">
    <property type="entry name" value="FUN14"/>
    <property type="match status" value="1"/>
</dbReference>
<comment type="similarity">
    <text evidence="2">Belongs to the FUN14 family.</text>
</comment>
<sequence length="188" mass="21358">MLHRFSSSANTLITEPSTLLHNKDYNISAINNCNHPNNYTNRLDRLRDKFDEQLKRFTTKSTKRMDENTIKLLGISFRRENIKTAAAFFAAGAVGAHLIGRVVRAAAMAGTASYLTLYYLNKYGFISIHWDKVNEESDALMTDTKQYIQDQLKDDSLMTKISRFINNSDNAIYVLSVFGGILFGIIFL</sequence>
<dbReference type="EMBL" id="FO082871">
    <property type="protein sequence ID" value="SIO73191.1"/>
    <property type="molecule type" value="Genomic_DNA"/>
</dbReference>
<dbReference type="KEGG" id="bmic:BMR1_01G00620"/>
<dbReference type="AlphaFoldDB" id="A0A1N6LWD9"/>
<dbReference type="GO" id="GO:0016020">
    <property type="term" value="C:membrane"/>
    <property type="evidence" value="ECO:0007669"/>
    <property type="project" value="UniProtKB-SubCell"/>
</dbReference>
<evidence type="ECO:0000256" key="1">
    <source>
        <dbReference type="ARBA" id="ARBA00004370"/>
    </source>
</evidence>
<evidence type="ECO:0000256" key="6">
    <source>
        <dbReference type="SAM" id="Phobius"/>
    </source>
</evidence>
<dbReference type="VEuPathDB" id="PiroplasmaDB:BMR1_01G00620"/>
<reference evidence="7 8" key="3">
    <citation type="journal article" date="2016" name="Sci. Rep.">
        <title>Genome-wide diversity and gene expression profiling of Babesia microti isolates identify polymorphic genes that mediate host-pathogen interactions.</title>
        <authorList>
            <person name="Silva J.C."/>
            <person name="Cornillot E."/>
            <person name="McCracken C."/>
            <person name="Usmani-Brown S."/>
            <person name="Dwivedi A."/>
            <person name="Ifeonu O.O."/>
            <person name="Crabtree J."/>
            <person name="Gotia H.T."/>
            <person name="Virji A.Z."/>
            <person name="Reynes C."/>
            <person name="Colinge J."/>
            <person name="Kumar V."/>
            <person name="Lawres L."/>
            <person name="Pazzi J.E."/>
            <person name="Pablo J.V."/>
            <person name="Hung C."/>
            <person name="Brancato J."/>
            <person name="Kumari P."/>
            <person name="Orvis J."/>
            <person name="Tretina K."/>
            <person name="Chibucos M."/>
            <person name="Ott S."/>
            <person name="Sadzewicz L."/>
            <person name="Sengamalay N."/>
            <person name="Shetty A.C."/>
            <person name="Su Q."/>
            <person name="Tallon L."/>
            <person name="Fraser C.M."/>
            <person name="Frutos R."/>
            <person name="Molina D.M."/>
            <person name="Krause P.J."/>
            <person name="Ben Mamoun C."/>
        </authorList>
    </citation>
    <scope>NUCLEOTIDE SEQUENCE [LARGE SCALE GENOMIC DNA]</scope>
    <source>
        <strain evidence="7 8">RI</strain>
    </source>
</reference>
<reference evidence="7 8" key="2">
    <citation type="journal article" date="2013" name="PLoS ONE">
        <title>Whole genome mapping and re-organization of the nuclear and mitochondrial genomes of Babesia microti isolates.</title>
        <authorList>
            <person name="Cornillot E."/>
            <person name="Dassouli A."/>
            <person name="Garg A."/>
            <person name="Pachikara N."/>
            <person name="Randazzo S."/>
            <person name="Depoix D."/>
            <person name="Carcy B."/>
            <person name="Delbecq S."/>
            <person name="Frutos R."/>
            <person name="Silva J.C."/>
            <person name="Sutton R."/>
            <person name="Krause P.J."/>
            <person name="Mamoun C.B."/>
        </authorList>
    </citation>
    <scope>NUCLEOTIDE SEQUENCE [LARGE SCALE GENOMIC DNA]</scope>
    <source>
        <strain evidence="7 8">RI</strain>
    </source>
</reference>
<name>A0A1N6LWD9_BABMR</name>
<comment type="subcellular location">
    <subcellularLocation>
        <location evidence="1">Membrane</location>
    </subcellularLocation>
</comment>
<accession>A0A1N6LWD9</accession>
<organism evidence="7 8">
    <name type="scientific">Babesia microti (strain RI)</name>
    <dbReference type="NCBI Taxonomy" id="1133968"/>
    <lineage>
        <taxon>Eukaryota</taxon>
        <taxon>Sar</taxon>
        <taxon>Alveolata</taxon>
        <taxon>Apicomplexa</taxon>
        <taxon>Aconoidasida</taxon>
        <taxon>Piroplasmida</taxon>
        <taxon>Babesiidae</taxon>
        <taxon>Babesia</taxon>
    </lineage>
</organism>
<keyword evidence="5 6" id="KW-0472">Membrane</keyword>
<evidence type="ECO:0000313" key="7">
    <source>
        <dbReference type="EMBL" id="SIO73191.1"/>
    </source>
</evidence>